<dbReference type="GO" id="GO:0008270">
    <property type="term" value="F:zinc ion binding"/>
    <property type="evidence" value="ECO:0007669"/>
    <property type="project" value="InterPro"/>
</dbReference>
<reference evidence="2 3" key="1">
    <citation type="journal article" date="2020" name="Cell">
        <title>Large-Scale Comparative Analyses of Tick Genomes Elucidate Their Genetic Diversity and Vector Capacities.</title>
        <authorList>
            <consortium name="Tick Genome and Microbiome Consortium (TIGMIC)"/>
            <person name="Jia N."/>
            <person name="Wang J."/>
            <person name="Shi W."/>
            <person name="Du L."/>
            <person name="Sun Y."/>
            <person name="Zhan W."/>
            <person name="Jiang J.F."/>
            <person name="Wang Q."/>
            <person name="Zhang B."/>
            <person name="Ji P."/>
            <person name="Bell-Sakyi L."/>
            <person name="Cui X.M."/>
            <person name="Yuan T.T."/>
            <person name="Jiang B.G."/>
            <person name="Yang W.F."/>
            <person name="Lam T.T."/>
            <person name="Chang Q.C."/>
            <person name="Ding S.J."/>
            <person name="Wang X.J."/>
            <person name="Zhu J.G."/>
            <person name="Ruan X.D."/>
            <person name="Zhao L."/>
            <person name="Wei J.T."/>
            <person name="Ye R.Z."/>
            <person name="Que T.C."/>
            <person name="Du C.H."/>
            <person name="Zhou Y.H."/>
            <person name="Cheng J.X."/>
            <person name="Dai P.F."/>
            <person name="Guo W.B."/>
            <person name="Han X.H."/>
            <person name="Huang E.J."/>
            <person name="Li L.F."/>
            <person name="Wei W."/>
            <person name="Gao Y.C."/>
            <person name="Liu J.Z."/>
            <person name="Shao H.Z."/>
            <person name="Wang X."/>
            <person name="Wang C.C."/>
            <person name="Yang T.C."/>
            <person name="Huo Q.B."/>
            <person name="Li W."/>
            <person name="Chen H.Y."/>
            <person name="Chen S.E."/>
            <person name="Zhou L.G."/>
            <person name="Ni X.B."/>
            <person name="Tian J.H."/>
            <person name="Sheng Y."/>
            <person name="Liu T."/>
            <person name="Pan Y.S."/>
            <person name="Xia L.Y."/>
            <person name="Li J."/>
            <person name="Zhao F."/>
            <person name="Cao W.C."/>
        </authorList>
    </citation>
    <scope>NUCLEOTIDE SEQUENCE [LARGE SCALE GENOMIC DNA]</scope>
    <source>
        <strain evidence="2">HaeL-2018</strain>
    </source>
</reference>
<evidence type="ECO:0000313" key="2">
    <source>
        <dbReference type="EMBL" id="KAH9367196.1"/>
    </source>
</evidence>
<feature type="region of interest" description="Disordered" evidence="1">
    <location>
        <begin position="33"/>
        <end position="60"/>
    </location>
</feature>
<name>A0A9J6FYV6_HAELO</name>
<keyword evidence="3" id="KW-1185">Reference proteome</keyword>
<evidence type="ECO:0000313" key="3">
    <source>
        <dbReference type="Proteomes" id="UP000821853"/>
    </source>
</evidence>
<protein>
    <recommendedName>
        <fullName evidence="4">CCHC-type domain-containing protein</fullName>
    </recommendedName>
</protein>
<organism evidence="2 3">
    <name type="scientific">Haemaphysalis longicornis</name>
    <name type="common">Bush tick</name>
    <dbReference type="NCBI Taxonomy" id="44386"/>
    <lineage>
        <taxon>Eukaryota</taxon>
        <taxon>Metazoa</taxon>
        <taxon>Ecdysozoa</taxon>
        <taxon>Arthropoda</taxon>
        <taxon>Chelicerata</taxon>
        <taxon>Arachnida</taxon>
        <taxon>Acari</taxon>
        <taxon>Parasitiformes</taxon>
        <taxon>Ixodida</taxon>
        <taxon>Ixodoidea</taxon>
        <taxon>Ixodidae</taxon>
        <taxon>Haemaphysalinae</taxon>
        <taxon>Haemaphysalis</taxon>
    </lineage>
</organism>
<proteinExistence type="predicted"/>
<dbReference type="SUPFAM" id="SSF57756">
    <property type="entry name" value="Retrovirus zinc finger-like domains"/>
    <property type="match status" value="1"/>
</dbReference>
<dbReference type="EMBL" id="JABSTR010000004">
    <property type="protein sequence ID" value="KAH9367196.1"/>
    <property type="molecule type" value="Genomic_DNA"/>
</dbReference>
<dbReference type="Gene3D" id="4.10.60.10">
    <property type="entry name" value="Zinc finger, CCHC-type"/>
    <property type="match status" value="1"/>
</dbReference>
<evidence type="ECO:0008006" key="4">
    <source>
        <dbReference type="Google" id="ProtNLM"/>
    </source>
</evidence>
<accession>A0A9J6FYV6</accession>
<sequence>MPAPGSVINAAICTKTTAVAEQECQKRGHIPREYFEDGGRSESINGDLDPRGGVCGGGDRGGPMNYNPLQKQVLPDRTLCEALPIGWGRLVQLQPTGHFSKNCQPRPNETSFQNCGKRRHITRESKEQEKQGHISRIGHKSKLDNCMYYNCGRLGHITSTCPEASGNDPVSDVCYQCNELKRKARKWRSTRALNHC</sequence>
<dbReference type="OrthoDB" id="18186at2759"/>
<dbReference type="GO" id="GO:0003676">
    <property type="term" value="F:nucleic acid binding"/>
    <property type="evidence" value="ECO:0007669"/>
    <property type="project" value="InterPro"/>
</dbReference>
<evidence type="ECO:0000256" key="1">
    <source>
        <dbReference type="SAM" id="MobiDB-lite"/>
    </source>
</evidence>
<comment type="caution">
    <text evidence="2">The sequence shown here is derived from an EMBL/GenBank/DDBJ whole genome shotgun (WGS) entry which is preliminary data.</text>
</comment>
<dbReference type="Proteomes" id="UP000821853">
    <property type="component" value="Chromosome 2"/>
</dbReference>
<dbReference type="AlphaFoldDB" id="A0A9J6FYV6"/>
<gene>
    <name evidence="2" type="ORF">HPB48_006124</name>
</gene>
<dbReference type="InterPro" id="IPR036875">
    <property type="entry name" value="Znf_CCHC_sf"/>
</dbReference>
<dbReference type="VEuPathDB" id="VectorBase:HLOH_050287"/>